<organism evidence="1 2">
    <name type="scientific">Aedoeadaptatus coxii</name>
    <dbReference type="NCBI Taxonomy" id="755172"/>
    <lineage>
        <taxon>Bacteria</taxon>
        <taxon>Bacillati</taxon>
        <taxon>Bacillota</taxon>
        <taxon>Tissierellia</taxon>
        <taxon>Tissierellales</taxon>
        <taxon>Peptoniphilaceae</taxon>
        <taxon>Aedoeadaptatus</taxon>
    </lineage>
</organism>
<reference evidence="2" key="1">
    <citation type="submission" date="2016-01" db="EMBL/GenBank/DDBJ databases">
        <authorList>
            <person name="Mitreva M."/>
            <person name="Pepin K.H."/>
            <person name="Mihindukulasuriya K.A."/>
            <person name="Fulton R."/>
            <person name="Fronick C."/>
            <person name="O'Laughlin M."/>
            <person name="Miner T."/>
            <person name="Herter B."/>
            <person name="Rosa B.A."/>
            <person name="Cordes M."/>
            <person name="Tomlinson C."/>
            <person name="Wollam A."/>
            <person name="Palsikar V.B."/>
            <person name="Mardis E.R."/>
            <person name="Wilson R.K."/>
        </authorList>
    </citation>
    <scope>NUCLEOTIDE SEQUENCE [LARGE SCALE GENOMIC DNA]</scope>
    <source>
        <strain evidence="2">DNF00729</strain>
    </source>
</reference>
<protein>
    <submittedName>
        <fullName evidence="1">Uncharacterized protein</fullName>
    </submittedName>
</protein>
<dbReference type="AlphaFoldDB" id="A0A134AC77"/>
<proteinExistence type="predicted"/>
<dbReference type="PATRIC" id="fig|755172.3.peg.1375"/>
<accession>A0A134AC77</accession>
<keyword evidence="2" id="KW-1185">Reference proteome</keyword>
<dbReference type="STRING" id="755172.HMPREF1863_01415"/>
<name>A0A134AC77_9FIRM</name>
<dbReference type="Proteomes" id="UP000070442">
    <property type="component" value="Unassembled WGS sequence"/>
</dbReference>
<gene>
    <name evidence="1" type="ORF">HMPREF1863_01415</name>
</gene>
<dbReference type="EMBL" id="LSDG01000043">
    <property type="protein sequence ID" value="KXB65319.1"/>
    <property type="molecule type" value="Genomic_DNA"/>
</dbReference>
<evidence type="ECO:0000313" key="2">
    <source>
        <dbReference type="Proteomes" id="UP000070442"/>
    </source>
</evidence>
<evidence type="ECO:0000313" key="1">
    <source>
        <dbReference type="EMBL" id="KXB65319.1"/>
    </source>
</evidence>
<sequence length="43" mass="5127">MPRKISAGDTGFPLDNSYKLSIHHSTKVIRSFKDFFVFYKRKY</sequence>
<comment type="caution">
    <text evidence="1">The sequence shown here is derived from an EMBL/GenBank/DDBJ whole genome shotgun (WGS) entry which is preliminary data.</text>
</comment>